<organism evidence="2 3">
    <name type="scientific">Flammeovirga aprica JL-4</name>
    <dbReference type="NCBI Taxonomy" id="694437"/>
    <lineage>
        <taxon>Bacteria</taxon>
        <taxon>Pseudomonadati</taxon>
        <taxon>Bacteroidota</taxon>
        <taxon>Cytophagia</taxon>
        <taxon>Cytophagales</taxon>
        <taxon>Flammeovirgaceae</taxon>
        <taxon>Flammeovirga</taxon>
    </lineage>
</organism>
<dbReference type="InterPro" id="IPR050126">
    <property type="entry name" value="Ap4A_hydrolase"/>
</dbReference>
<dbReference type="InterPro" id="IPR029052">
    <property type="entry name" value="Metallo-depent_PP-like"/>
</dbReference>
<dbReference type="GO" id="GO:0016791">
    <property type="term" value="F:phosphatase activity"/>
    <property type="evidence" value="ECO:0007669"/>
    <property type="project" value="TreeGrafter"/>
</dbReference>
<gene>
    <name evidence="2" type="ORF">HHU12_01500</name>
</gene>
<evidence type="ECO:0000313" key="2">
    <source>
        <dbReference type="EMBL" id="NME66626.1"/>
    </source>
</evidence>
<dbReference type="Gene3D" id="3.60.21.10">
    <property type="match status" value="1"/>
</dbReference>
<dbReference type="PANTHER" id="PTHR42850:SF4">
    <property type="entry name" value="ZINC-DEPENDENT ENDOPOLYPHOSPHATASE"/>
    <property type="match status" value="1"/>
</dbReference>
<name>A0A7X9NZ68_9BACT</name>
<reference evidence="2 3" key="1">
    <citation type="submission" date="2020-04" db="EMBL/GenBank/DDBJ databases">
        <title>Flammeovirga sp. SR4, a novel species isolated from seawater.</title>
        <authorList>
            <person name="Wang X."/>
        </authorList>
    </citation>
    <scope>NUCLEOTIDE SEQUENCE [LARGE SCALE GENOMIC DNA]</scope>
    <source>
        <strain evidence="2 3">ATCC 23126</strain>
    </source>
</reference>
<dbReference type="Proteomes" id="UP000576082">
    <property type="component" value="Unassembled WGS sequence"/>
</dbReference>
<dbReference type="EMBL" id="JABANE010000003">
    <property type="protein sequence ID" value="NME66626.1"/>
    <property type="molecule type" value="Genomic_DNA"/>
</dbReference>
<dbReference type="InterPro" id="IPR004843">
    <property type="entry name" value="Calcineurin-like_PHP"/>
</dbReference>
<keyword evidence="3" id="KW-1185">Reference proteome</keyword>
<dbReference type="PANTHER" id="PTHR42850">
    <property type="entry name" value="METALLOPHOSPHOESTERASE"/>
    <property type="match status" value="1"/>
</dbReference>
<dbReference type="Pfam" id="PF00149">
    <property type="entry name" value="Metallophos"/>
    <property type="match status" value="1"/>
</dbReference>
<dbReference type="RefSeq" id="WP_169654374.1">
    <property type="nucleotide sequence ID" value="NZ_JABANE010000003.1"/>
</dbReference>
<dbReference type="AlphaFoldDB" id="A0A7X9NZ68"/>
<accession>A0A7X9NZ68</accession>
<evidence type="ECO:0000259" key="1">
    <source>
        <dbReference type="Pfam" id="PF00149"/>
    </source>
</evidence>
<dbReference type="SUPFAM" id="SSF56300">
    <property type="entry name" value="Metallo-dependent phosphatases"/>
    <property type="match status" value="1"/>
</dbReference>
<comment type="caution">
    <text evidence="2">The sequence shown here is derived from an EMBL/GenBank/DDBJ whole genome shotgun (WGS) entry which is preliminary data.</text>
</comment>
<dbReference type="GO" id="GO:0005737">
    <property type="term" value="C:cytoplasm"/>
    <property type="evidence" value="ECO:0007669"/>
    <property type="project" value="TreeGrafter"/>
</dbReference>
<protein>
    <submittedName>
        <fullName evidence="2">Serine/threonine protein phosphatase</fullName>
    </submittedName>
</protein>
<feature type="domain" description="Calcineurin-like phosphoesterase" evidence="1">
    <location>
        <begin position="16"/>
        <end position="185"/>
    </location>
</feature>
<proteinExistence type="predicted"/>
<evidence type="ECO:0000313" key="3">
    <source>
        <dbReference type="Proteomes" id="UP000576082"/>
    </source>
</evidence>
<sequence>MKSIKLNTDQYVRRFAIGDIHGCFKTFENLLQEKIQITKNDIVFLLGDYIHKGPDSQKVIDYIQKLRDNGFHIYPIMGNHEDGLIKKQHSYKHTFFRFVAKVTKGEKVLLNEDEMLYFKNKSFLKTLPIHIQIEDYHFVHAGFNFEAEKPKKDYESMLTIRKPYPTTPQKMLKKRKVVHGHTPIDLAQTQKMIDEGSRFINLDTGCAYHKATTAEQRENQGYLTCLNLDTSELIYVKNRDQI</sequence>